<dbReference type="Pfam" id="PF06808">
    <property type="entry name" value="DctM"/>
    <property type="match status" value="1"/>
</dbReference>
<feature type="transmembrane region" description="Helical" evidence="7">
    <location>
        <begin position="282"/>
        <end position="302"/>
    </location>
</feature>
<comment type="similarity">
    <text evidence="7">Belongs to the TRAP transporter large permease family.</text>
</comment>
<dbReference type="Proteomes" id="UP000814385">
    <property type="component" value="Unassembled WGS sequence"/>
</dbReference>
<evidence type="ECO:0000256" key="3">
    <source>
        <dbReference type="ARBA" id="ARBA00022519"/>
    </source>
</evidence>
<feature type="transmembrane region" description="Helical" evidence="7">
    <location>
        <begin position="221"/>
        <end position="239"/>
    </location>
</feature>
<comment type="subunit">
    <text evidence="7">The complex comprises the extracytoplasmic solute receptor protein and the two transmembrane proteins.</text>
</comment>
<name>A0ABS9PBL7_9GAMM</name>
<proteinExistence type="inferred from homology"/>
<dbReference type="PANTHER" id="PTHR33362">
    <property type="entry name" value="SIALIC ACID TRAP TRANSPORTER PERMEASE PROTEIN SIAT-RELATED"/>
    <property type="match status" value="1"/>
</dbReference>
<organism evidence="9 10">
    <name type="scientific">Billgrantia campisalis</name>
    <dbReference type="NCBI Taxonomy" id="74661"/>
    <lineage>
        <taxon>Bacteria</taxon>
        <taxon>Pseudomonadati</taxon>
        <taxon>Pseudomonadota</taxon>
        <taxon>Gammaproteobacteria</taxon>
        <taxon>Oceanospirillales</taxon>
        <taxon>Halomonadaceae</taxon>
        <taxon>Billgrantia</taxon>
    </lineage>
</organism>
<keyword evidence="6 7" id="KW-0472">Membrane</keyword>
<dbReference type="PIRSF" id="PIRSF006066">
    <property type="entry name" value="HI0050"/>
    <property type="match status" value="1"/>
</dbReference>
<comment type="caution">
    <text evidence="7">Lacks conserved residue(s) required for the propagation of feature annotation.</text>
</comment>
<keyword evidence="7" id="KW-0813">Transport</keyword>
<dbReference type="InterPro" id="IPR010656">
    <property type="entry name" value="DctM"/>
</dbReference>
<keyword evidence="2" id="KW-1003">Cell membrane</keyword>
<evidence type="ECO:0000256" key="5">
    <source>
        <dbReference type="ARBA" id="ARBA00022989"/>
    </source>
</evidence>
<comment type="caution">
    <text evidence="9">The sequence shown here is derived from an EMBL/GenBank/DDBJ whole genome shotgun (WGS) entry which is preliminary data.</text>
</comment>
<feature type="transmembrane region" description="Helical" evidence="7">
    <location>
        <begin position="308"/>
        <end position="329"/>
    </location>
</feature>
<evidence type="ECO:0000313" key="9">
    <source>
        <dbReference type="EMBL" id="MCG6659170.1"/>
    </source>
</evidence>
<protein>
    <recommendedName>
        <fullName evidence="7">TRAP transporter large permease protein</fullName>
    </recommendedName>
</protein>
<sequence>MTLVYVFLAFLVMLGMMLVGIPIAVAMVSIGVVGGLLTFGMPLVESMGSVIWASLNQSLLTAIPLFILLGELLLRGGIADRMFYALAIWMNRLPGGLLHTNIASSSLFAATSGSSVATAATIGTLALPTLEKRGYPMGPALGSLAAGGTLGILIPPSVNLLVFGSLANVSVGQLFLAGVIPGIALTLLFSLYLLVSQWGKQYGDEEPRIPLGEKLKASKSLVPPLVIFFIVMGSIYAGLATPTESAALGVVTAIFFVWHGGRLNLELLESVCINSARTTGMVLLVIICALMLNVTVSLTGVAQTLTQWVVAFDLSVLALLMILILFYILLGMFMDVMSMLVLTVPVAMPIVMAAGIDPIWFGIFIILMCEIGLITPPVGMNLYVVHGVRPNGGDFREVMWGAFPFVIILLLFTFLLIAFPDIALWLPRNMMG</sequence>
<keyword evidence="3 7" id="KW-0997">Cell inner membrane</keyword>
<feature type="transmembrane region" description="Helical" evidence="7">
    <location>
        <begin position="50"/>
        <end position="70"/>
    </location>
</feature>
<evidence type="ECO:0000256" key="6">
    <source>
        <dbReference type="ARBA" id="ARBA00023136"/>
    </source>
</evidence>
<evidence type="ECO:0000313" key="10">
    <source>
        <dbReference type="Proteomes" id="UP000814385"/>
    </source>
</evidence>
<feature type="transmembrane region" description="Helical" evidence="7">
    <location>
        <begin position="140"/>
        <end position="162"/>
    </location>
</feature>
<keyword evidence="5 7" id="KW-1133">Transmembrane helix</keyword>
<evidence type="ECO:0000256" key="4">
    <source>
        <dbReference type="ARBA" id="ARBA00022692"/>
    </source>
</evidence>
<dbReference type="InterPro" id="IPR004681">
    <property type="entry name" value="TRAP_DctM"/>
</dbReference>
<dbReference type="EMBL" id="JABFUC010000013">
    <property type="protein sequence ID" value="MCG6659170.1"/>
    <property type="molecule type" value="Genomic_DNA"/>
</dbReference>
<evidence type="ECO:0000256" key="2">
    <source>
        <dbReference type="ARBA" id="ARBA00022475"/>
    </source>
</evidence>
<evidence type="ECO:0000256" key="1">
    <source>
        <dbReference type="ARBA" id="ARBA00004429"/>
    </source>
</evidence>
<dbReference type="PANTHER" id="PTHR33362:SF5">
    <property type="entry name" value="C4-DICARBOXYLATE TRAP TRANSPORTER LARGE PERMEASE PROTEIN DCTM"/>
    <property type="match status" value="1"/>
</dbReference>
<feature type="transmembrane region" description="Helical" evidence="7">
    <location>
        <begin position="174"/>
        <end position="195"/>
    </location>
</feature>
<comment type="subcellular location">
    <subcellularLocation>
        <location evidence="1 7">Cell inner membrane</location>
        <topology evidence="1 7">Multi-pass membrane protein</topology>
    </subcellularLocation>
</comment>
<gene>
    <name evidence="9" type="ORF">HOP52_15535</name>
</gene>
<comment type="function">
    <text evidence="7">Part of the tripartite ATP-independent periplasmic (TRAP) transport system.</text>
</comment>
<feature type="domain" description="TRAP C4-dicarboxylate transport system permease DctM subunit" evidence="8">
    <location>
        <begin position="10"/>
        <end position="421"/>
    </location>
</feature>
<dbReference type="NCBIfam" id="TIGR00786">
    <property type="entry name" value="dctM"/>
    <property type="match status" value="1"/>
</dbReference>
<keyword evidence="10" id="KW-1185">Reference proteome</keyword>
<accession>A0ABS9PBL7</accession>
<feature type="transmembrane region" description="Helical" evidence="7">
    <location>
        <begin position="336"/>
        <end position="356"/>
    </location>
</feature>
<feature type="transmembrane region" description="Helical" evidence="7">
    <location>
        <begin position="245"/>
        <end position="261"/>
    </location>
</feature>
<evidence type="ECO:0000256" key="7">
    <source>
        <dbReference type="RuleBase" id="RU369079"/>
    </source>
</evidence>
<evidence type="ECO:0000259" key="8">
    <source>
        <dbReference type="Pfam" id="PF06808"/>
    </source>
</evidence>
<dbReference type="RefSeq" id="WP_238978315.1">
    <property type="nucleotide sequence ID" value="NZ_JABFUC010000013.1"/>
</dbReference>
<keyword evidence="4 7" id="KW-0812">Transmembrane</keyword>
<feature type="transmembrane region" description="Helical" evidence="7">
    <location>
        <begin position="398"/>
        <end position="426"/>
    </location>
</feature>
<reference evidence="9 10" key="1">
    <citation type="submission" date="2020-05" db="EMBL/GenBank/DDBJ databases">
        <title>Comparative genomic analysis of denitrifying bacteria from Halomonas genus.</title>
        <authorList>
            <person name="Wang L."/>
            <person name="Shao Z."/>
        </authorList>
    </citation>
    <scope>NUCLEOTIDE SEQUENCE [LARGE SCALE GENOMIC DNA]</scope>
    <source>
        <strain evidence="9 10">A4</strain>
    </source>
</reference>
<feature type="transmembrane region" description="Helical" evidence="7">
    <location>
        <begin position="362"/>
        <end position="386"/>
    </location>
</feature>